<comment type="caution">
    <text evidence="1">The sequence shown here is derived from an EMBL/GenBank/DDBJ whole genome shotgun (WGS) entry which is preliminary data.</text>
</comment>
<reference evidence="1 2" key="1">
    <citation type="journal article" date="2014" name="PLoS Genet.">
        <title>Phylogenetically driven sequencing of extremely halophilic archaea reveals strategies for static and dynamic osmo-response.</title>
        <authorList>
            <person name="Becker E.A."/>
            <person name="Seitzer P.M."/>
            <person name="Tritt A."/>
            <person name="Larsen D."/>
            <person name="Krusor M."/>
            <person name="Yao A.I."/>
            <person name="Wu D."/>
            <person name="Madern D."/>
            <person name="Eisen J.A."/>
            <person name="Darling A.E."/>
            <person name="Facciotti M.T."/>
        </authorList>
    </citation>
    <scope>NUCLEOTIDE SEQUENCE [LARGE SCALE GENOMIC DNA]</scope>
    <source>
        <strain evidence="1 2">DSM 8989</strain>
    </source>
</reference>
<keyword evidence="2" id="KW-1185">Reference proteome</keyword>
<dbReference type="EMBL" id="AOME01000068">
    <property type="protein sequence ID" value="EMA51311.1"/>
    <property type="molecule type" value="Genomic_DNA"/>
</dbReference>
<organism evidence="1 2">
    <name type="scientific">Halococcus salifodinae DSM 8989</name>
    <dbReference type="NCBI Taxonomy" id="1227456"/>
    <lineage>
        <taxon>Archaea</taxon>
        <taxon>Methanobacteriati</taxon>
        <taxon>Methanobacteriota</taxon>
        <taxon>Stenosarchaea group</taxon>
        <taxon>Halobacteria</taxon>
        <taxon>Halobacteriales</taxon>
        <taxon>Halococcaceae</taxon>
        <taxon>Halococcus</taxon>
    </lineage>
</organism>
<name>M0N0A9_9EURY</name>
<gene>
    <name evidence="1" type="ORF">C450_12575</name>
</gene>
<evidence type="ECO:0000313" key="2">
    <source>
        <dbReference type="Proteomes" id="UP000011625"/>
    </source>
</evidence>
<dbReference type="Proteomes" id="UP000011625">
    <property type="component" value="Unassembled WGS sequence"/>
</dbReference>
<evidence type="ECO:0000313" key="1">
    <source>
        <dbReference type="EMBL" id="EMA51311.1"/>
    </source>
</evidence>
<proteinExistence type="predicted"/>
<protein>
    <submittedName>
        <fullName evidence="1">Uncharacterized protein</fullName>
    </submittedName>
</protein>
<accession>M0N0A9</accession>
<sequence length="90" mass="10635">MLTTGRTSVRQRCSFRKVGFEISELEIRVTLKSCNVGFVSVFVDPFEHQRLIFTQLFSRLIERNVLRLDLTTERCRDSLSRRFECSFVAR</sequence>
<dbReference type="AlphaFoldDB" id="M0N0A9"/>